<dbReference type="SUPFAM" id="SSF48403">
    <property type="entry name" value="Ankyrin repeat"/>
    <property type="match status" value="1"/>
</dbReference>
<gene>
    <name evidence="5" type="ORF">GCG54_00004602</name>
</gene>
<keyword evidence="2 5" id="KW-0808">Transferase</keyword>
<evidence type="ECO:0000256" key="2">
    <source>
        <dbReference type="ARBA" id="ARBA00022679"/>
    </source>
</evidence>
<dbReference type="Gene3D" id="1.25.40.20">
    <property type="entry name" value="Ankyrin repeat-containing domain"/>
    <property type="match status" value="1"/>
</dbReference>
<dbReference type="GO" id="GO:0019702">
    <property type="term" value="F:protein arginine N5-methyltransferase activity"/>
    <property type="evidence" value="ECO:0007669"/>
    <property type="project" value="TreeGrafter"/>
</dbReference>
<proteinExistence type="predicted"/>
<dbReference type="GO" id="GO:0032259">
    <property type="term" value="P:methylation"/>
    <property type="evidence" value="ECO:0007669"/>
    <property type="project" value="UniProtKB-KW"/>
</dbReference>
<organism evidence="5 6">
    <name type="scientific">Colletotrichum gloeosporioides</name>
    <name type="common">Anthracnose fungus</name>
    <name type="synonym">Glomerella cingulata</name>
    <dbReference type="NCBI Taxonomy" id="474922"/>
    <lineage>
        <taxon>Eukaryota</taxon>
        <taxon>Fungi</taxon>
        <taxon>Dikarya</taxon>
        <taxon>Ascomycota</taxon>
        <taxon>Pezizomycotina</taxon>
        <taxon>Sordariomycetes</taxon>
        <taxon>Hypocreomycetidae</taxon>
        <taxon>Glomerellales</taxon>
        <taxon>Glomerellaceae</taxon>
        <taxon>Colletotrichum</taxon>
        <taxon>Colletotrichum gloeosporioides species complex</taxon>
    </lineage>
</organism>
<name>A0A8H4FIF6_COLGL</name>
<reference evidence="5" key="1">
    <citation type="journal article" date="2020" name="Phytopathology">
        <title>Genome sequence and comparative analysis of Colletotrichum gloeosporioides isolated from Liriodendron leaves.</title>
        <authorList>
            <person name="Fu F.F."/>
            <person name="Hao Z."/>
            <person name="Wang P."/>
            <person name="Lu Y."/>
            <person name="Xue L.J."/>
            <person name="Wei G."/>
            <person name="Tian Y."/>
            <person name="Baishi H."/>
            <person name="Xu H."/>
            <person name="Shi J."/>
            <person name="Cheng T."/>
            <person name="Wang G."/>
            <person name="Yi Y."/>
            <person name="Chen J."/>
        </authorList>
    </citation>
    <scope>NUCLEOTIDE SEQUENCE</scope>
    <source>
        <strain evidence="5">Lc1</strain>
    </source>
</reference>
<protein>
    <submittedName>
        <fullName evidence="5">Protein arginine N-methyltransferase 2</fullName>
    </submittedName>
</protein>
<dbReference type="InterPro" id="IPR029063">
    <property type="entry name" value="SAM-dependent_MTases_sf"/>
</dbReference>
<sequence>MAIDDSLQARITTDCPEETRQILLHAWSHDVSELKKLLDAPGKASVQDPTTGETPLHAAIRACGPAKEDGDIEEAKETVYELFLKGAIWNDVDANNETPGCLAQRLGQSELYKLCVEAGVRAELLFGLLDGYEELGSQMDEDEEVEVIEEAEAMEADVQDGEEAPELVEVEKKFVPPTVADSDVKSEEYLRSNLTYSDGKLVDDGGNGVMMAWETEIMRKSVDAVLPGLAVGKRILNVGFGMGIIDAMFAETKPSRHHVIEAHPEVLEHIDKPNSKFGAAWEASGPEEGAYKIHRGRWQDIVPKLLEEGEIYDAIYFDTFGEDYGQLKMFFTEYIPGLMDEAGRFSFFNGLGADRKICYDVYTKVVEMHMADAGLDIEWDEMDVDMKGLEEAGKGEWEGVKRRYWTLDILRVQNAGHVALLNALQGQGGNKSGTNTATVLCSKNLDRVLLLGALLGGPVEDLAESLGATSLEVRVLVEYRTVSANVAALVALLHAYGGDTAGREAGSTSADELSKTADELELGASSLEAKLGGKQIAGLLQVLEWVAVICQFLHGHRVPEFYVLLDGGQEGGVQGVGLAELGDVLVLKDVDGFVVVEVNKDQAEDLTEIEAGDHLLERLLAGTRGILVNDDIVGGARQDLVLVVKGTPLAVDGHRGVRGQVHVGKFGNGAAVLHVGGVATSAENAANLHLGVGVRRGNQSTGSIVDQSRELDRDVLGTC</sequence>
<evidence type="ECO:0000313" key="6">
    <source>
        <dbReference type="Proteomes" id="UP000613401"/>
    </source>
</evidence>
<dbReference type="GO" id="GO:0005737">
    <property type="term" value="C:cytoplasm"/>
    <property type="evidence" value="ECO:0007669"/>
    <property type="project" value="TreeGrafter"/>
</dbReference>
<keyword evidence="1 5" id="KW-0489">Methyltransferase</keyword>
<dbReference type="InterPro" id="IPR051038">
    <property type="entry name" value="RMT2/GAMT_Mtase"/>
</dbReference>
<dbReference type="GeneID" id="69011755"/>
<dbReference type="AlphaFoldDB" id="A0A8H4FIF6"/>
<dbReference type="PANTHER" id="PTHR32379">
    <property type="entry name" value="GUANIDINOACETATE N-METHYLTRANSFERASE"/>
    <property type="match status" value="1"/>
</dbReference>
<dbReference type="PROSITE" id="PS51559">
    <property type="entry name" value="SAM_RMT2"/>
    <property type="match status" value="1"/>
</dbReference>
<dbReference type="Proteomes" id="UP000613401">
    <property type="component" value="Unassembled WGS sequence"/>
</dbReference>
<dbReference type="RefSeq" id="XP_045262591.1">
    <property type="nucleotide sequence ID" value="XM_045404648.1"/>
</dbReference>
<dbReference type="PANTHER" id="PTHR32379:SF1">
    <property type="entry name" value="GUANIDINOACETATE N-METHYLTRANSFERASE"/>
    <property type="match status" value="1"/>
</dbReference>
<dbReference type="Gene3D" id="3.40.50.150">
    <property type="entry name" value="Vaccinia Virus protein VP39"/>
    <property type="match status" value="1"/>
</dbReference>
<reference evidence="5" key="2">
    <citation type="submission" date="2020-03" db="EMBL/GenBank/DDBJ databases">
        <authorList>
            <person name="Fu F.-F."/>
            <person name="Chen J."/>
        </authorList>
    </citation>
    <scope>NUCLEOTIDE SEQUENCE</scope>
    <source>
        <strain evidence="5">Lc1</strain>
    </source>
</reference>
<dbReference type="InterPro" id="IPR036770">
    <property type="entry name" value="Ankyrin_rpt-contain_sf"/>
</dbReference>
<evidence type="ECO:0000256" key="1">
    <source>
        <dbReference type="ARBA" id="ARBA00022603"/>
    </source>
</evidence>
<keyword evidence="3" id="KW-0949">S-adenosyl-L-methionine</keyword>
<accession>A0A8H4FIF6</accession>
<dbReference type="SUPFAM" id="SSF53335">
    <property type="entry name" value="S-adenosyl-L-methionine-dependent methyltransferases"/>
    <property type="match status" value="1"/>
</dbReference>
<evidence type="ECO:0000256" key="3">
    <source>
        <dbReference type="ARBA" id="ARBA00022691"/>
    </source>
</evidence>
<feature type="domain" description="RMT2" evidence="4">
    <location>
        <begin position="182"/>
        <end position="421"/>
    </location>
</feature>
<comment type="caution">
    <text evidence="5">The sequence shown here is derived from an EMBL/GenBank/DDBJ whole genome shotgun (WGS) entry which is preliminary data.</text>
</comment>
<evidence type="ECO:0000259" key="4">
    <source>
        <dbReference type="PROSITE" id="PS51559"/>
    </source>
</evidence>
<keyword evidence="6" id="KW-1185">Reference proteome</keyword>
<dbReference type="InterPro" id="IPR026480">
    <property type="entry name" value="RMT2_dom"/>
</dbReference>
<dbReference type="GO" id="GO:0005634">
    <property type="term" value="C:nucleus"/>
    <property type="evidence" value="ECO:0007669"/>
    <property type="project" value="TreeGrafter"/>
</dbReference>
<dbReference type="EMBL" id="WVTB01000054">
    <property type="protein sequence ID" value="KAF3803432.1"/>
    <property type="molecule type" value="Genomic_DNA"/>
</dbReference>
<evidence type="ECO:0000313" key="5">
    <source>
        <dbReference type="EMBL" id="KAF3803432.1"/>
    </source>
</evidence>